<dbReference type="Proteomes" id="UP000029844">
    <property type="component" value="Unassembled WGS sequence"/>
</dbReference>
<dbReference type="Pfam" id="PF11611">
    <property type="entry name" value="DUF4352"/>
    <property type="match status" value="1"/>
</dbReference>
<evidence type="ECO:0000313" key="5">
    <source>
        <dbReference type="Proteomes" id="UP000029844"/>
    </source>
</evidence>
<gene>
    <name evidence="4" type="ORF">EP57_00045</name>
</gene>
<dbReference type="InterPro" id="IPR029050">
    <property type="entry name" value="Immunoprotect_excell_Ig-like"/>
</dbReference>
<accession>A0A099WIA0</accession>
<dbReference type="Gene3D" id="2.60.40.1240">
    <property type="match status" value="1"/>
</dbReference>
<dbReference type="STRING" id="1552123.EP57_00045"/>
<dbReference type="PROSITE" id="PS51257">
    <property type="entry name" value="PROKAR_LIPOPROTEIN"/>
    <property type="match status" value="1"/>
</dbReference>
<protein>
    <recommendedName>
        <fullName evidence="3">DUF4352 domain-containing protein</fullName>
    </recommendedName>
</protein>
<dbReference type="InterPro" id="IPR029051">
    <property type="entry name" value="DUF4352"/>
</dbReference>
<proteinExistence type="predicted"/>
<organism evidence="4 5">
    <name type="scientific">Listeria booriae</name>
    <dbReference type="NCBI Taxonomy" id="1552123"/>
    <lineage>
        <taxon>Bacteria</taxon>
        <taxon>Bacillati</taxon>
        <taxon>Bacillota</taxon>
        <taxon>Bacilli</taxon>
        <taxon>Bacillales</taxon>
        <taxon>Listeriaceae</taxon>
        <taxon>Listeria</taxon>
    </lineage>
</organism>
<keyword evidence="5" id="KW-1185">Reference proteome</keyword>
<name>A0A099WIA0_9LIST</name>
<feature type="chain" id="PRO_5001956723" description="DUF4352 domain-containing protein" evidence="2">
    <location>
        <begin position="28"/>
        <end position="149"/>
    </location>
</feature>
<evidence type="ECO:0000256" key="2">
    <source>
        <dbReference type="SAM" id="SignalP"/>
    </source>
</evidence>
<dbReference type="GeneID" id="58715842"/>
<evidence type="ECO:0000313" key="4">
    <source>
        <dbReference type="EMBL" id="KGL45424.1"/>
    </source>
</evidence>
<keyword evidence="1 2" id="KW-0732">Signal</keyword>
<dbReference type="eggNOG" id="ENOG5033UXV">
    <property type="taxonomic scope" value="Bacteria"/>
</dbReference>
<dbReference type="EMBL" id="JNFA01000001">
    <property type="protein sequence ID" value="KGL45424.1"/>
    <property type="molecule type" value="Genomic_DNA"/>
</dbReference>
<evidence type="ECO:0000259" key="3">
    <source>
        <dbReference type="Pfam" id="PF11611"/>
    </source>
</evidence>
<dbReference type="AlphaFoldDB" id="A0A099WIA0"/>
<reference evidence="4 5" key="1">
    <citation type="submission" date="2014-05" db="EMBL/GenBank/DDBJ databases">
        <title>Novel Listeriaceae from food processing environments.</title>
        <authorList>
            <person name="den Bakker H.C."/>
        </authorList>
    </citation>
    <scope>NUCLEOTIDE SEQUENCE [LARGE SCALE GENOMIC DNA]</scope>
    <source>
        <strain evidence="4 5">FSL A5-0281</strain>
    </source>
</reference>
<feature type="signal peptide" evidence="2">
    <location>
        <begin position="1"/>
        <end position="27"/>
    </location>
</feature>
<dbReference type="OrthoDB" id="2362960at2"/>
<comment type="caution">
    <text evidence="4">The sequence shown here is derived from an EMBL/GenBank/DDBJ whole genome shotgun (WGS) entry which is preliminary data.</text>
</comment>
<feature type="domain" description="DUF4352" evidence="3">
    <location>
        <begin position="50"/>
        <end position="133"/>
    </location>
</feature>
<evidence type="ECO:0000256" key="1">
    <source>
        <dbReference type="ARBA" id="ARBA00022729"/>
    </source>
</evidence>
<sequence length="149" mass="16563">MKKMVALITVVIITSMIALGGCSTASAASDMHKAYETKTIKIKPTKVTREKTDSDHKALLKVEVTVKNKSKEQQSIGLGNFSLKDPNHKQNLMYGMKEDSLGHTMAPGQELKGNIYFEIPVDLEEGWMSYIPEPGHDKAAEWLIVFPKD</sequence>
<dbReference type="RefSeq" id="WP_036082985.1">
    <property type="nucleotide sequence ID" value="NZ_CBCSHQ010000002.1"/>
</dbReference>